<dbReference type="KEGG" id="abq:ABAZ39_32825"/>
<dbReference type="Pfam" id="PF02518">
    <property type="entry name" value="HATPase_c"/>
    <property type="match status" value="1"/>
</dbReference>
<evidence type="ECO:0000256" key="9">
    <source>
        <dbReference type="PROSITE-ProRule" id="PRU00169"/>
    </source>
</evidence>
<name>A0A060E0V8_9PROT</name>
<evidence type="ECO:0000259" key="11">
    <source>
        <dbReference type="PROSITE" id="PS50109"/>
    </source>
</evidence>
<dbReference type="Gene3D" id="3.40.50.2300">
    <property type="match status" value="1"/>
</dbReference>
<dbReference type="SUPFAM" id="SSF55874">
    <property type="entry name" value="ATPase domain of HSP90 chaperone/DNA topoisomerase II/histidine kinase"/>
    <property type="match status" value="1"/>
</dbReference>
<dbReference type="PRINTS" id="PR00344">
    <property type="entry name" value="BCTRLSENSOR"/>
</dbReference>
<keyword evidence="6" id="KW-0418">Kinase</keyword>
<protein>
    <recommendedName>
        <fullName evidence="2">histidine kinase</fullName>
        <ecNumber evidence="2">2.7.13.3</ecNumber>
    </recommendedName>
</protein>
<geneLocation type="plasmid" evidence="13 14">
    <name>AbAZ39_p4</name>
</geneLocation>
<evidence type="ECO:0000256" key="4">
    <source>
        <dbReference type="ARBA" id="ARBA00022679"/>
    </source>
</evidence>
<dbReference type="AlphaFoldDB" id="A0A060E0V8"/>
<dbReference type="SMART" id="SM00387">
    <property type="entry name" value="HATPase_c"/>
    <property type="match status" value="1"/>
</dbReference>
<dbReference type="SUPFAM" id="SSF52172">
    <property type="entry name" value="CheY-like"/>
    <property type="match status" value="2"/>
</dbReference>
<dbReference type="PANTHER" id="PTHR43065">
    <property type="entry name" value="SENSOR HISTIDINE KINASE"/>
    <property type="match status" value="1"/>
</dbReference>
<dbReference type="SMART" id="SM00448">
    <property type="entry name" value="REC"/>
    <property type="match status" value="1"/>
</dbReference>
<dbReference type="SMART" id="SM00388">
    <property type="entry name" value="HisKA"/>
    <property type="match status" value="1"/>
</dbReference>
<feature type="coiled-coil region" evidence="10">
    <location>
        <begin position="138"/>
        <end position="179"/>
    </location>
</feature>
<proteinExistence type="predicted"/>
<dbReference type="Pfam" id="PF00512">
    <property type="entry name" value="HisKA"/>
    <property type="match status" value="1"/>
</dbReference>
<dbReference type="InterPro" id="IPR003661">
    <property type="entry name" value="HisK_dim/P_dom"/>
</dbReference>
<evidence type="ECO:0000256" key="8">
    <source>
        <dbReference type="ARBA" id="ARBA00023012"/>
    </source>
</evidence>
<feature type="domain" description="Histidine kinase" evidence="11">
    <location>
        <begin position="188"/>
        <end position="411"/>
    </location>
</feature>
<keyword evidence="4" id="KW-0808">Transferase</keyword>
<keyword evidence="13" id="KW-0614">Plasmid</keyword>
<dbReference type="InterPro" id="IPR005467">
    <property type="entry name" value="His_kinase_dom"/>
</dbReference>
<evidence type="ECO:0000259" key="12">
    <source>
        <dbReference type="PROSITE" id="PS50110"/>
    </source>
</evidence>
<keyword evidence="5" id="KW-0547">Nucleotide-binding</keyword>
<dbReference type="Pfam" id="PF00072">
    <property type="entry name" value="Response_reg"/>
    <property type="match status" value="1"/>
</dbReference>
<dbReference type="GO" id="GO:0000155">
    <property type="term" value="F:phosphorelay sensor kinase activity"/>
    <property type="evidence" value="ECO:0007669"/>
    <property type="project" value="InterPro"/>
</dbReference>
<dbReference type="EMBL" id="CP007797">
    <property type="protein sequence ID" value="AIB16624.1"/>
    <property type="molecule type" value="Genomic_DNA"/>
</dbReference>
<dbReference type="PROSITE" id="PS50110">
    <property type="entry name" value="RESPONSE_REGULATORY"/>
    <property type="match status" value="1"/>
</dbReference>
<evidence type="ECO:0000256" key="10">
    <source>
        <dbReference type="SAM" id="Coils"/>
    </source>
</evidence>
<evidence type="ECO:0000256" key="3">
    <source>
        <dbReference type="ARBA" id="ARBA00022553"/>
    </source>
</evidence>
<evidence type="ECO:0000256" key="5">
    <source>
        <dbReference type="ARBA" id="ARBA00022741"/>
    </source>
</evidence>
<keyword evidence="7" id="KW-0067">ATP-binding</keyword>
<reference evidence="13 14" key="1">
    <citation type="journal article" date="2014" name="Genome Announc.">
        <title>Complete Genome Sequence of the Model Rhizosphere Strain Azospirillum brasilense Az39, Successfully Applied in Agriculture.</title>
        <authorList>
            <person name="Rivera D."/>
            <person name="Revale S."/>
            <person name="Molina R."/>
            <person name="Gualpa J."/>
            <person name="Puente M."/>
            <person name="Maroniche G."/>
            <person name="Paris G."/>
            <person name="Baker D."/>
            <person name="Clavijo B."/>
            <person name="McLay K."/>
            <person name="Spaepen S."/>
            <person name="Perticari A."/>
            <person name="Vazquez M."/>
            <person name="Wisniewski-Dye F."/>
            <person name="Watkins C."/>
            <person name="Martinez-Abarca F."/>
            <person name="Vanderleyden J."/>
            <person name="Cassan F."/>
        </authorList>
    </citation>
    <scope>NUCLEOTIDE SEQUENCE [LARGE SCALE GENOMIC DNA]</scope>
    <source>
        <strain evidence="13 14">Az39</strain>
        <plasmid evidence="13">AbAZ39_p4</plasmid>
    </source>
</reference>
<dbReference type="RefSeq" id="WP_040138324.1">
    <property type="nucleotide sequence ID" value="NZ_CP007797.1"/>
</dbReference>
<sequence>MDAPILVLAPHGRDAEVIRLVLDEVGMTTRLCADLPALCDGLTRDDVTALILSEGALLGAAMEPLVACLEAQPPWSDLPVLVLTARGNRSASKARWAQFQRLGNVTLLDPPLHAEALQSAAQSAARTRLRQYRMRTLLADIERANDELEGRVAERTRSLQTEMRERRKAEEALQQAQKMEAVGQLTGGIAHDFNNLLQVMLGNLHLLRGALSADEPLLRHVAMSITAGDRAAALTRHLLAFARRQPLTPRSLDLNALATAMSGLIQQSVGESIRVETVLSDGLWRTWADANQVESALLNLAINARDAMPDGGLLRVETSNTVLDETISDAQGDILPGRYVLLRITDTGSGMPPDVLERAFEPFFTTKPIGQGTGLGLSQLYGFARQSGGHAAIRSQPGQGTTVSLYLPQHDGVDGADSSVPAVDTPSQDPSRNEETILVVEDEALVLMLWVEALEGQGYHVLQAAEPEAAIRILESDTAIDLLITDVGLPGMTGRDLADVARGLRPGLRVLFVTGYAHYAALEADSLGAGTRMLSKPVGVDTLQITVRCLLDGDSA</sequence>
<organism evidence="13 14">
    <name type="scientific">Azospirillum argentinense</name>
    <dbReference type="NCBI Taxonomy" id="2970906"/>
    <lineage>
        <taxon>Bacteria</taxon>
        <taxon>Pseudomonadati</taxon>
        <taxon>Pseudomonadota</taxon>
        <taxon>Alphaproteobacteria</taxon>
        <taxon>Rhodospirillales</taxon>
        <taxon>Azospirillaceae</taxon>
        <taxon>Azospirillum</taxon>
    </lineage>
</organism>
<gene>
    <name evidence="13" type="ORF">ABAZ39_32825</name>
</gene>
<dbReference type="InterPro" id="IPR011006">
    <property type="entry name" value="CheY-like_superfamily"/>
</dbReference>
<evidence type="ECO:0000313" key="14">
    <source>
        <dbReference type="Proteomes" id="UP000027186"/>
    </source>
</evidence>
<feature type="domain" description="Response regulatory" evidence="12">
    <location>
        <begin position="436"/>
        <end position="551"/>
    </location>
</feature>
<keyword evidence="10" id="KW-0175">Coiled coil</keyword>
<accession>A0A060E0V8</accession>
<dbReference type="PROSITE" id="PS50109">
    <property type="entry name" value="HIS_KIN"/>
    <property type="match status" value="1"/>
</dbReference>
<dbReference type="Gene3D" id="3.30.565.10">
    <property type="entry name" value="Histidine kinase-like ATPase, C-terminal domain"/>
    <property type="match status" value="1"/>
</dbReference>
<dbReference type="Proteomes" id="UP000027186">
    <property type="component" value="Plasmid AbAZ39_p4"/>
</dbReference>
<dbReference type="InterPro" id="IPR003594">
    <property type="entry name" value="HATPase_dom"/>
</dbReference>
<dbReference type="PANTHER" id="PTHR43065:SF46">
    <property type="entry name" value="C4-DICARBOXYLATE TRANSPORT SENSOR PROTEIN DCTB"/>
    <property type="match status" value="1"/>
</dbReference>
<dbReference type="EC" id="2.7.13.3" evidence="2"/>
<dbReference type="SUPFAM" id="SSF47384">
    <property type="entry name" value="Homodimeric domain of signal transducing histidine kinase"/>
    <property type="match status" value="1"/>
</dbReference>
<dbReference type="InterPro" id="IPR001789">
    <property type="entry name" value="Sig_transdc_resp-reg_receiver"/>
</dbReference>
<evidence type="ECO:0000256" key="6">
    <source>
        <dbReference type="ARBA" id="ARBA00022777"/>
    </source>
</evidence>
<comment type="catalytic activity">
    <reaction evidence="1">
        <text>ATP + protein L-histidine = ADP + protein N-phospho-L-histidine.</text>
        <dbReference type="EC" id="2.7.13.3"/>
    </reaction>
</comment>
<feature type="modified residue" description="4-aspartylphosphate" evidence="9">
    <location>
        <position position="486"/>
    </location>
</feature>
<dbReference type="InterPro" id="IPR036097">
    <property type="entry name" value="HisK_dim/P_sf"/>
</dbReference>
<keyword evidence="8" id="KW-0902">Two-component regulatory system</keyword>
<evidence type="ECO:0000256" key="7">
    <source>
        <dbReference type="ARBA" id="ARBA00022840"/>
    </source>
</evidence>
<dbReference type="Gene3D" id="1.10.287.130">
    <property type="match status" value="1"/>
</dbReference>
<keyword evidence="3 9" id="KW-0597">Phosphoprotein</keyword>
<dbReference type="GO" id="GO:0005524">
    <property type="term" value="F:ATP binding"/>
    <property type="evidence" value="ECO:0007669"/>
    <property type="project" value="UniProtKB-KW"/>
</dbReference>
<dbReference type="InterPro" id="IPR004358">
    <property type="entry name" value="Sig_transdc_His_kin-like_C"/>
</dbReference>
<evidence type="ECO:0000256" key="2">
    <source>
        <dbReference type="ARBA" id="ARBA00012438"/>
    </source>
</evidence>
<evidence type="ECO:0000256" key="1">
    <source>
        <dbReference type="ARBA" id="ARBA00000085"/>
    </source>
</evidence>
<evidence type="ECO:0000313" key="13">
    <source>
        <dbReference type="EMBL" id="AIB16624.1"/>
    </source>
</evidence>
<dbReference type="InterPro" id="IPR036890">
    <property type="entry name" value="HATPase_C_sf"/>
</dbReference>